<comment type="caution">
    <text evidence="1">The sequence shown here is derived from an EMBL/GenBank/DDBJ whole genome shotgun (WGS) entry which is preliminary data.</text>
</comment>
<reference evidence="2" key="1">
    <citation type="journal article" date="2024" name="Proc. Natl. Acad. Sci. U.S.A.">
        <title>Extraordinary preservation of gene collinearity over three hundred million years revealed in homosporous lycophytes.</title>
        <authorList>
            <person name="Li C."/>
            <person name="Wickell D."/>
            <person name="Kuo L.Y."/>
            <person name="Chen X."/>
            <person name="Nie B."/>
            <person name="Liao X."/>
            <person name="Peng D."/>
            <person name="Ji J."/>
            <person name="Jenkins J."/>
            <person name="Williams M."/>
            <person name="Shu S."/>
            <person name="Plott C."/>
            <person name="Barry K."/>
            <person name="Rajasekar S."/>
            <person name="Grimwood J."/>
            <person name="Han X."/>
            <person name="Sun S."/>
            <person name="Hou Z."/>
            <person name="He W."/>
            <person name="Dai G."/>
            <person name="Sun C."/>
            <person name="Schmutz J."/>
            <person name="Leebens-Mack J.H."/>
            <person name="Li F.W."/>
            <person name="Wang L."/>
        </authorList>
    </citation>
    <scope>NUCLEOTIDE SEQUENCE [LARGE SCALE GENOMIC DNA]</scope>
    <source>
        <strain evidence="2">cv. PW_Plant_1</strain>
    </source>
</reference>
<name>A0ACC2EUP4_DIPCM</name>
<sequence>MASEFVESSSLVVKARTALHNAAAKAERVLTELKAELSKPLNAEVVTNHEEFHVEGELPWIGQTEHDKCYEGEYQKQILEISKRPNEFFANKLDGMVAIDLPIEMKCLGAILELGGPLHDVLGMISQSTKKDARDEKAKKNTSVAVSIPPSRILKRLASAIEVGRTFKSLQELALYAKADKDHCQVGDWSSLVSGFATVRKLSLWEKDAKEYHSMRARRYQTKLSVLFDADFLSEEKGASLKELGQSARSKLLNEIHGAPPQSFVARLAESLASMKTVQKMAELWLEVLNELRRYWSEGLPIPFIPLDADPDLSCCLLHQQLQVINCCIARRKRHSASLKSLEMLENAGAFSTSALPLSRIGTCGLSAKQKDGEFVMRLGADHIAAELRMLETGEPIYSPVTQEGPVLTEDLIKENEELVLRTGSLGAGCSHLFSDMQAFKAANPGCILEDFVRWYSPLDWREHSGSGLLDKKDSEAERSVRGCLSARMQCEGNLWQELWFSARPVPALKQAPLFDEELAGESTLDALEAIEPSNFFEQLFITALGVGFSVAETAPYAKVDPLARCLRECGDYVLSTCGHGMSIETLEHLCEVYQLMVAAVNASPETLQVKASTQVKSTSSNSCEHIDDPEPIGLADVEISSNMKSLSHNQQSHNVKVDSRVNVVIRFLEAKASIFDRKSKSTSHVDHKSSTVDGDWTLV</sequence>
<gene>
    <name evidence="1" type="ORF">O6H91_01G107100</name>
</gene>
<accession>A0ACC2EUP4</accession>
<protein>
    <submittedName>
        <fullName evidence="1">Uncharacterized protein</fullName>
    </submittedName>
</protein>
<keyword evidence="2" id="KW-1185">Reference proteome</keyword>
<dbReference type="Proteomes" id="UP001162992">
    <property type="component" value="Chromosome 1"/>
</dbReference>
<evidence type="ECO:0000313" key="1">
    <source>
        <dbReference type="EMBL" id="KAJ7570115.1"/>
    </source>
</evidence>
<evidence type="ECO:0000313" key="2">
    <source>
        <dbReference type="Proteomes" id="UP001162992"/>
    </source>
</evidence>
<dbReference type="EMBL" id="CM055092">
    <property type="protein sequence ID" value="KAJ7570115.1"/>
    <property type="molecule type" value="Genomic_DNA"/>
</dbReference>
<proteinExistence type="predicted"/>
<organism evidence="1 2">
    <name type="scientific">Diphasiastrum complanatum</name>
    <name type="common">Issler's clubmoss</name>
    <name type="synonym">Lycopodium complanatum</name>
    <dbReference type="NCBI Taxonomy" id="34168"/>
    <lineage>
        <taxon>Eukaryota</taxon>
        <taxon>Viridiplantae</taxon>
        <taxon>Streptophyta</taxon>
        <taxon>Embryophyta</taxon>
        <taxon>Tracheophyta</taxon>
        <taxon>Lycopodiopsida</taxon>
        <taxon>Lycopodiales</taxon>
        <taxon>Lycopodiaceae</taxon>
        <taxon>Lycopodioideae</taxon>
        <taxon>Diphasiastrum</taxon>
    </lineage>
</organism>